<comment type="subcellular location">
    <subcellularLocation>
        <location evidence="1">Endomembrane system</location>
        <topology evidence="1">Multi-pass membrane protein</topology>
    </subcellularLocation>
</comment>
<dbReference type="InterPro" id="IPR008217">
    <property type="entry name" value="Ccc1_fam"/>
</dbReference>
<feature type="compositionally biased region" description="Basic and acidic residues" evidence="6">
    <location>
        <begin position="60"/>
        <end position="69"/>
    </location>
</feature>
<keyword evidence="3 7" id="KW-0812">Transmembrane</keyword>
<feature type="transmembrane region" description="Helical" evidence="7">
    <location>
        <begin position="389"/>
        <end position="410"/>
    </location>
</feature>
<dbReference type="GO" id="GO:0012505">
    <property type="term" value="C:endomembrane system"/>
    <property type="evidence" value="ECO:0007669"/>
    <property type="project" value="UniProtKB-SubCell"/>
</dbReference>
<dbReference type="GO" id="GO:0030026">
    <property type="term" value="P:intracellular manganese ion homeostasis"/>
    <property type="evidence" value="ECO:0007669"/>
    <property type="project" value="InterPro"/>
</dbReference>
<dbReference type="AlphaFoldDB" id="A0AAE0NN88"/>
<evidence type="ECO:0000256" key="7">
    <source>
        <dbReference type="SAM" id="Phobius"/>
    </source>
</evidence>
<evidence type="ECO:0000313" key="9">
    <source>
        <dbReference type="Proteomes" id="UP001287356"/>
    </source>
</evidence>
<evidence type="ECO:0000256" key="3">
    <source>
        <dbReference type="ARBA" id="ARBA00022692"/>
    </source>
</evidence>
<reference evidence="8" key="1">
    <citation type="journal article" date="2023" name="Mol. Phylogenet. Evol.">
        <title>Genome-scale phylogeny and comparative genomics of the fungal order Sordariales.</title>
        <authorList>
            <person name="Hensen N."/>
            <person name="Bonometti L."/>
            <person name="Westerberg I."/>
            <person name="Brannstrom I.O."/>
            <person name="Guillou S."/>
            <person name="Cros-Aarteil S."/>
            <person name="Calhoun S."/>
            <person name="Haridas S."/>
            <person name="Kuo A."/>
            <person name="Mondo S."/>
            <person name="Pangilinan J."/>
            <person name="Riley R."/>
            <person name="LaButti K."/>
            <person name="Andreopoulos B."/>
            <person name="Lipzen A."/>
            <person name="Chen C."/>
            <person name="Yan M."/>
            <person name="Daum C."/>
            <person name="Ng V."/>
            <person name="Clum A."/>
            <person name="Steindorff A."/>
            <person name="Ohm R.A."/>
            <person name="Martin F."/>
            <person name="Silar P."/>
            <person name="Natvig D.O."/>
            <person name="Lalanne C."/>
            <person name="Gautier V."/>
            <person name="Ament-Velasquez S.L."/>
            <person name="Kruys A."/>
            <person name="Hutchinson M.I."/>
            <person name="Powell A.J."/>
            <person name="Barry K."/>
            <person name="Miller A.N."/>
            <person name="Grigoriev I.V."/>
            <person name="Debuchy R."/>
            <person name="Gladieux P."/>
            <person name="Hiltunen Thoren M."/>
            <person name="Johannesson H."/>
        </authorList>
    </citation>
    <scope>NUCLEOTIDE SEQUENCE</scope>
    <source>
        <strain evidence="8">CBS 958.72</strain>
    </source>
</reference>
<dbReference type="Pfam" id="PF01988">
    <property type="entry name" value="VIT1"/>
    <property type="match status" value="1"/>
</dbReference>
<feature type="transmembrane region" description="Helical" evidence="7">
    <location>
        <begin position="431"/>
        <end position="450"/>
    </location>
</feature>
<evidence type="ECO:0000256" key="4">
    <source>
        <dbReference type="ARBA" id="ARBA00022989"/>
    </source>
</evidence>
<comment type="similarity">
    <text evidence="2">Belongs to the CCC1 family.</text>
</comment>
<dbReference type="Proteomes" id="UP001287356">
    <property type="component" value="Unassembled WGS sequence"/>
</dbReference>
<organism evidence="8 9">
    <name type="scientific">Lasiosphaeria ovina</name>
    <dbReference type="NCBI Taxonomy" id="92902"/>
    <lineage>
        <taxon>Eukaryota</taxon>
        <taxon>Fungi</taxon>
        <taxon>Dikarya</taxon>
        <taxon>Ascomycota</taxon>
        <taxon>Pezizomycotina</taxon>
        <taxon>Sordariomycetes</taxon>
        <taxon>Sordariomycetidae</taxon>
        <taxon>Sordariales</taxon>
        <taxon>Lasiosphaeriaceae</taxon>
        <taxon>Lasiosphaeria</taxon>
    </lineage>
</organism>
<gene>
    <name evidence="8" type="ORF">B0T24DRAFT_716184</name>
</gene>
<feature type="region of interest" description="Disordered" evidence="6">
    <location>
        <begin position="60"/>
        <end position="96"/>
    </location>
</feature>
<protein>
    <submittedName>
        <fullName evidence="8">Vacuolar iron transporter Ccc1</fullName>
    </submittedName>
</protein>
<evidence type="ECO:0000313" key="8">
    <source>
        <dbReference type="EMBL" id="KAK3384495.1"/>
    </source>
</evidence>
<dbReference type="EMBL" id="JAULSN010000001">
    <property type="protein sequence ID" value="KAK3384495.1"/>
    <property type="molecule type" value="Genomic_DNA"/>
</dbReference>
<dbReference type="GO" id="GO:0005384">
    <property type="term" value="F:manganese ion transmembrane transporter activity"/>
    <property type="evidence" value="ECO:0007669"/>
    <property type="project" value="InterPro"/>
</dbReference>
<evidence type="ECO:0000256" key="5">
    <source>
        <dbReference type="ARBA" id="ARBA00023136"/>
    </source>
</evidence>
<reference evidence="8" key="2">
    <citation type="submission" date="2023-06" db="EMBL/GenBank/DDBJ databases">
        <authorList>
            <consortium name="Lawrence Berkeley National Laboratory"/>
            <person name="Haridas S."/>
            <person name="Hensen N."/>
            <person name="Bonometti L."/>
            <person name="Westerberg I."/>
            <person name="Brannstrom I.O."/>
            <person name="Guillou S."/>
            <person name="Cros-Aarteil S."/>
            <person name="Calhoun S."/>
            <person name="Kuo A."/>
            <person name="Mondo S."/>
            <person name="Pangilinan J."/>
            <person name="Riley R."/>
            <person name="Labutti K."/>
            <person name="Andreopoulos B."/>
            <person name="Lipzen A."/>
            <person name="Chen C."/>
            <person name="Yanf M."/>
            <person name="Daum C."/>
            <person name="Ng V."/>
            <person name="Clum A."/>
            <person name="Steindorff A."/>
            <person name="Ohm R."/>
            <person name="Martin F."/>
            <person name="Silar P."/>
            <person name="Natvig D."/>
            <person name="Lalanne C."/>
            <person name="Gautier V."/>
            <person name="Ament-Velasquez S.L."/>
            <person name="Kruys A."/>
            <person name="Hutchinson M.I."/>
            <person name="Powell A.J."/>
            <person name="Barry K."/>
            <person name="Miller A.N."/>
            <person name="Grigoriev I.V."/>
            <person name="Debuchy R."/>
            <person name="Gladieux P."/>
            <person name="Thoren M.H."/>
            <person name="Johannesson H."/>
        </authorList>
    </citation>
    <scope>NUCLEOTIDE SEQUENCE</scope>
    <source>
        <strain evidence="8">CBS 958.72</strain>
    </source>
</reference>
<keyword evidence="5 7" id="KW-0472">Membrane</keyword>
<sequence length="467" mass="47208">MPAPSTSTDAAAATANQSTQTESNAASHPVGAGIDTGAGTTRAKTAAELEADRLYEERIEEEYAKREGGAADSMFPYPDRAASELSSSGTPIELRSSCDQRSSDIDIESQNNHHQQQCEIVTEPSALSGGTRQLPKAKAMAPKRRCGGFTVNARVVSDATIGLSDGLTVPFALTAGLAALGDTRVVIFGGLAELIAGAISMGLGGYLGAKSEAASYKEARKQVMQRVLGAARGTAVPAPAPAPAYPSTPAAEIATTPTTATIATTATAATTTLHSTPPPAAAALASEIRAVFAPFALPPPVLAAVTSHLASAHPDALADFLLRFPAATTSAGSSSSPASRGAMASALTIAAAYFLGGLVPLLPYLCVPSPSSSSGSDSQQQQQQQQQNLATALHASIAVMGAALFAFGYAKTAVVVGWRRGERRVRRALRGAAEMVLVGAAAAAAAMGLVKGFDSLLGNGSGLAGHG</sequence>
<evidence type="ECO:0000256" key="2">
    <source>
        <dbReference type="ARBA" id="ARBA00007049"/>
    </source>
</evidence>
<keyword evidence="9" id="KW-1185">Reference proteome</keyword>
<evidence type="ECO:0000256" key="6">
    <source>
        <dbReference type="SAM" id="MobiDB-lite"/>
    </source>
</evidence>
<comment type="caution">
    <text evidence="8">The sequence shown here is derived from an EMBL/GenBank/DDBJ whole genome shotgun (WGS) entry which is preliminary data.</text>
</comment>
<keyword evidence="4 7" id="KW-1133">Transmembrane helix</keyword>
<feature type="compositionally biased region" description="Low complexity" evidence="6">
    <location>
        <begin position="1"/>
        <end position="23"/>
    </location>
</feature>
<dbReference type="PANTHER" id="PTHR31851">
    <property type="entry name" value="FE(2+)/MN(2+) TRANSPORTER PCL1"/>
    <property type="match status" value="1"/>
</dbReference>
<feature type="region of interest" description="Disordered" evidence="6">
    <location>
        <begin position="1"/>
        <end position="43"/>
    </location>
</feature>
<proteinExistence type="inferred from homology"/>
<evidence type="ECO:0000256" key="1">
    <source>
        <dbReference type="ARBA" id="ARBA00004127"/>
    </source>
</evidence>
<accession>A0AAE0NN88</accession>
<name>A0AAE0NN88_9PEZI</name>